<feature type="transmembrane region" description="Helical" evidence="1">
    <location>
        <begin position="80"/>
        <end position="100"/>
    </location>
</feature>
<feature type="transmembrane region" description="Helical" evidence="1">
    <location>
        <begin position="141"/>
        <end position="162"/>
    </location>
</feature>
<dbReference type="OrthoDB" id="10006207at2759"/>
<comment type="caution">
    <text evidence="2">The sequence shown here is derived from an EMBL/GenBank/DDBJ whole genome shotgun (WGS) entry which is preliminary data.</text>
</comment>
<keyword evidence="1" id="KW-1133">Transmembrane helix</keyword>
<reference evidence="2 3" key="1">
    <citation type="journal article" date="2019" name="Sci. Data">
        <title>Hybrid genome assembly and annotation of Danionella translucida.</title>
        <authorList>
            <person name="Kadobianskyi M."/>
            <person name="Schulze L."/>
            <person name="Schuelke M."/>
            <person name="Judkewitz B."/>
        </authorList>
    </citation>
    <scope>NUCLEOTIDE SEQUENCE [LARGE SCALE GENOMIC DNA]</scope>
    <source>
        <strain evidence="2 3">Bolton</strain>
    </source>
</reference>
<dbReference type="EMBL" id="SRMA01026961">
    <property type="protein sequence ID" value="TRY64956.1"/>
    <property type="molecule type" value="Genomic_DNA"/>
</dbReference>
<evidence type="ECO:0000256" key="1">
    <source>
        <dbReference type="SAM" id="Phobius"/>
    </source>
</evidence>
<dbReference type="Proteomes" id="UP000316079">
    <property type="component" value="Unassembled WGS sequence"/>
</dbReference>
<feature type="transmembrane region" description="Helical" evidence="1">
    <location>
        <begin position="39"/>
        <end position="59"/>
    </location>
</feature>
<dbReference type="AlphaFoldDB" id="A0A553NHN1"/>
<feature type="transmembrane region" description="Helical" evidence="1">
    <location>
        <begin position="12"/>
        <end position="33"/>
    </location>
</feature>
<organism evidence="2 3">
    <name type="scientific">Danionella cerebrum</name>
    <dbReference type="NCBI Taxonomy" id="2873325"/>
    <lineage>
        <taxon>Eukaryota</taxon>
        <taxon>Metazoa</taxon>
        <taxon>Chordata</taxon>
        <taxon>Craniata</taxon>
        <taxon>Vertebrata</taxon>
        <taxon>Euteleostomi</taxon>
        <taxon>Actinopterygii</taxon>
        <taxon>Neopterygii</taxon>
        <taxon>Teleostei</taxon>
        <taxon>Ostariophysi</taxon>
        <taxon>Cypriniformes</taxon>
        <taxon>Danionidae</taxon>
        <taxon>Danioninae</taxon>
        <taxon>Danionella</taxon>
    </lineage>
</organism>
<gene>
    <name evidence="2" type="ORF">DNTS_024637</name>
</gene>
<feature type="transmembrane region" description="Helical" evidence="1">
    <location>
        <begin position="174"/>
        <end position="192"/>
    </location>
</feature>
<keyword evidence="1" id="KW-0812">Transmembrane</keyword>
<evidence type="ECO:0000313" key="2">
    <source>
        <dbReference type="EMBL" id="TRY64956.1"/>
    </source>
</evidence>
<name>A0A553NHN1_9TELE</name>
<keyword evidence="1" id="KW-0472">Membrane</keyword>
<accession>A0A553NHN1</accession>
<sequence length="218" mass="24369">MNRVESKGSQVISAELMLGLLLSFVYRVCSSLAFPSKLALVDVAVFCFFLLNSLVLLIMDHKELKISLKQPQLLLCNTSGIFLQMDYFANFSFGLLWLIYPGCLLGSKENLPLIRAFGAMMVGDSFASFQSQEPMRNDENSVFSSRVMGTLLVLVLMIHNQITSSAWKPSQLCIYLVGVSLWAGNSILGYLSSKEARAESVKEMYFLATQRNRSLHVQ</sequence>
<evidence type="ECO:0000313" key="3">
    <source>
        <dbReference type="Proteomes" id="UP000316079"/>
    </source>
</evidence>
<proteinExistence type="predicted"/>
<keyword evidence="3" id="KW-1185">Reference proteome</keyword>
<feature type="transmembrane region" description="Helical" evidence="1">
    <location>
        <begin position="112"/>
        <end position="129"/>
    </location>
</feature>
<protein>
    <submittedName>
        <fullName evidence="2">Uncharacterized protein</fullName>
    </submittedName>
</protein>